<evidence type="ECO:0000256" key="1">
    <source>
        <dbReference type="SAM" id="MobiDB-lite"/>
    </source>
</evidence>
<accession>A0AAV7TPA5</accession>
<gene>
    <name evidence="2" type="ORF">NDU88_003299</name>
</gene>
<name>A0AAV7TPA5_PLEWA</name>
<comment type="caution">
    <text evidence="2">The sequence shown here is derived from an EMBL/GenBank/DDBJ whole genome shotgun (WGS) entry which is preliminary data.</text>
</comment>
<proteinExistence type="predicted"/>
<dbReference type="AlphaFoldDB" id="A0AAV7TPA5"/>
<dbReference type="EMBL" id="JANPWB010000006">
    <property type="protein sequence ID" value="KAJ1178050.1"/>
    <property type="molecule type" value="Genomic_DNA"/>
</dbReference>
<keyword evidence="3" id="KW-1185">Reference proteome</keyword>
<evidence type="ECO:0000313" key="2">
    <source>
        <dbReference type="EMBL" id="KAJ1178050.1"/>
    </source>
</evidence>
<organism evidence="2 3">
    <name type="scientific">Pleurodeles waltl</name>
    <name type="common">Iberian ribbed newt</name>
    <dbReference type="NCBI Taxonomy" id="8319"/>
    <lineage>
        <taxon>Eukaryota</taxon>
        <taxon>Metazoa</taxon>
        <taxon>Chordata</taxon>
        <taxon>Craniata</taxon>
        <taxon>Vertebrata</taxon>
        <taxon>Euteleostomi</taxon>
        <taxon>Amphibia</taxon>
        <taxon>Batrachia</taxon>
        <taxon>Caudata</taxon>
        <taxon>Salamandroidea</taxon>
        <taxon>Salamandridae</taxon>
        <taxon>Pleurodelinae</taxon>
        <taxon>Pleurodeles</taxon>
    </lineage>
</organism>
<dbReference type="Proteomes" id="UP001066276">
    <property type="component" value="Chromosome 3_2"/>
</dbReference>
<sequence>MNVGCSGEGSLRRAARSASGVAPTSAEGLGSSNSFRRRESCRGARFRVLLTAAESAACPDQGYWREHRLLVRTWGCSRVEAPRDTGLLEGRPARLPWPSSEVLRDLEGSAHSRAPRLDLGQKGKSRGVQELHVQHGRGLCGRPCLSGH</sequence>
<feature type="region of interest" description="Disordered" evidence="1">
    <location>
        <begin position="15"/>
        <end position="34"/>
    </location>
</feature>
<evidence type="ECO:0000313" key="3">
    <source>
        <dbReference type="Proteomes" id="UP001066276"/>
    </source>
</evidence>
<reference evidence="2" key="1">
    <citation type="journal article" date="2022" name="bioRxiv">
        <title>Sequencing and chromosome-scale assembly of the giantPleurodeles waltlgenome.</title>
        <authorList>
            <person name="Brown T."/>
            <person name="Elewa A."/>
            <person name="Iarovenko S."/>
            <person name="Subramanian E."/>
            <person name="Araus A.J."/>
            <person name="Petzold A."/>
            <person name="Susuki M."/>
            <person name="Suzuki K.-i.T."/>
            <person name="Hayashi T."/>
            <person name="Toyoda A."/>
            <person name="Oliveira C."/>
            <person name="Osipova E."/>
            <person name="Leigh N.D."/>
            <person name="Simon A."/>
            <person name="Yun M.H."/>
        </authorList>
    </citation>
    <scope>NUCLEOTIDE SEQUENCE</scope>
    <source>
        <strain evidence="2">20211129_DDA</strain>
        <tissue evidence="2">Liver</tissue>
    </source>
</reference>
<protein>
    <submittedName>
        <fullName evidence="2">Uncharacterized protein</fullName>
    </submittedName>
</protein>